<protein>
    <recommendedName>
        <fullName evidence="3">Helix-turn-helix domain-containing protein</fullName>
    </recommendedName>
</protein>
<dbReference type="EMBL" id="PJKA01000006">
    <property type="protein sequence ID" value="PNC18844.1"/>
    <property type="molecule type" value="Genomic_DNA"/>
</dbReference>
<accession>A0A2N8HEY2</accession>
<dbReference type="Proteomes" id="UP000236000">
    <property type="component" value="Unassembled WGS sequence"/>
</dbReference>
<dbReference type="SUPFAM" id="SSF46955">
    <property type="entry name" value="Putative DNA-binding domain"/>
    <property type="match status" value="1"/>
</dbReference>
<dbReference type="AlphaFoldDB" id="A0A2N8HEY2"/>
<dbReference type="RefSeq" id="WP_102712546.1">
    <property type="nucleotide sequence ID" value="NZ_PJKA01000006.1"/>
</dbReference>
<evidence type="ECO:0000313" key="1">
    <source>
        <dbReference type="EMBL" id="PNC18844.1"/>
    </source>
</evidence>
<evidence type="ECO:0008006" key="3">
    <source>
        <dbReference type="Google" id="ProtNLM"/>
    </source>
</evidence>
<sequence>MDSYLTREQLAALFKVKPRTVSHWLAEGCPVLYTGAKRTPGKGCRPLFIPEEVEQWLKNRDHANPGKPALSPCFFGLPTGKEGSFS</sequence>
<comment type="caution">
    <text evidence="1">The sequence shown here is derived from an EMBL/GenBank/DDBJ whole genome shotgun (WGS) entry which is preliminary data.</text>
</comment>
<evidence type="ECO:0000313" key="2">
    <source>
        <dbReference type="Proteomes" id="UP000236000"/>
    </source>
</evidence>
<dbReference type="InterPro" id="IPR009061">
    <property type="entry name" value="DNA-bd_dom_put_sf"/>
</dbReference>
<dbReference type="Gene3D" id="1.10.10.10">
    <property type="entry name" value="Winged helix-like DNA-binding domain superfamily/Winged helix DNA-binding domain"/>
    <property type="match status" value="1"/>
</dbReference>
<dbReference type="OrthoDB" id="5402285at2"/>
<gene>
    <name evidence="1" type="ORF">CXU22_03350</name>
</gene>
<proteinExistence type="predicted"/>
<reference evidence="1 2" key="1">
    <citation type="journal article" date="2017" name="BMC Genomics">
        <title>Genome sequencing of 39 Akkermansia muciniphila isolates reveals its population structure, genomic and functional diverisity, and global distribution in mammalian gut microbiotas.</title>
        <authorList>
            <person name="Guo X."/>
            <person name="Li S."/>
            <person name="Zhang J."/>
            <person name="Wu F."/>
            <person name="Li X."/>
            <person name="Wu D."/>
            <person name="Zhang M."/>
            <person name="Ou Z."/>
            <person name="Jie Z."/>
            <person name="Yan Q."/>
            <person name="Li P."/>
            <person name="Yi J."/>
            <person name="Peng Y."/>
        </authorList>
    </citation>
    <scope>NUCLEOTIDE SEQUENCE [LARGE SCALE GENOMIC DNA]</scope>
    <source>
        <strain evidence="1 2">GP24</strain>
    </source>
</reference>
<name>A0A2N8HEY2_9BACT</name>
<dbReference type="InterPro" id="IPR036388">
    <property type="entry name" value="WH-like_DNA-bd_sf"/>
</dbReference>
<organism evidence="1 2">
    <name type="scientific">Akkermansia muciniphila</name>
    <dbReference type="NCBI Taxonomy" id="239935"/>
    <lineage>
        <taxon>Bacteria</taxon>
        <taxon>Pseudomonadati</taxon>
        <taxon>Verrucomicrobiota</taxon>
        <taxon>Verrucomicrobiia</taxon>
        <taxon>Verrucomicrobiales</taxon>
        <taxon>Akkermansiaceae</taxon>
        <taxon>Akkermansia</taxon>
    </lineage>
</organism>